<sequence>MQIRLINKNQVNEVFRKLESFYIEKIRVLMIGYDINIFLSIIFILVNHAFRFQLSINTQVIKDLESQDYLISNLNRFQLLLPNASYRNIIFYFSLSVNSTLIIYLLAQSFVYMITQKKTSDVEEERLQQLKNYEKTFSFFYQSYNYIFLIPFSYFSSESSSDKSILWLLNFIFTMLISYICCLNIYEHAYATKNKISKRYSYFTYLIALIEILNAVFNSILNYKIIVYVNIAMNLATCLDIIYELPYYTQILQKINMYCCIFNFLSSVIFTFNVYIDVGRDLSLLLCLICIIPISIKVGNLIYRSLINQAEYQLLQSINNPDFECRNPNFIDIYLRKLYEKTQFNFKFSHFFNDPETCLTLSALISSESIEDNIEDEKEDYIGLSRQTFIVQEFFRDLYKQILKARQKIDKKANIKYCYMSFLIQVYKKRTIAYLEILNEKNDKTRQKSLREKQSLYSILQQAEESFKYEAFMNDHINVLQIIDYDRELKNNQFLLEDCIKNKKLLLNDMSNNIMDLNQFFKKATQLIQQRKLLKAKLHQSCAINDENSNLKEQIQSYIYFLSMGDVKLKNFYQKSSQSNQQQINNQQNTGQNQAAPKIQMYRSERFSIVFITLVKNIGTITGASNNLGTLFDYQNHEMIGKNINIIIPSNISTKHQQILNNFSKRGSNNHCFQNFRFILGQNKKGFIIPLMLKLKIDIVGKDDFGISGIFRRVSEKQNFMMISEAFNISGISESIYKEVFSQYFTLSEVQQFNVNKLIPLFLGTVTIKNEEDVAYSNNQDEIFESFLIVNYSKQARQILFQKTFSIENDIQQIQLSTSNIYKIVFQLQSHFSYGFRYYNLIINSFSKIKQLSEEYASACSTLVQQLDEIYQTPRQILLNLMDQCLNLKYDDEVSIEKMITNKLAEQNSVFLPLDESNQVQINQIPSKKEIESNFNPFNQIQKSINNISDDQNDQKPDNNLQMPQINHCESLKQIQTNNDDNIQLTQVSKENNNSNSQQVQNYVRHKNELNLRKQKKNLTFADNFTNNYILKRKKSNNTINEEPVEEQESFAQTTKSNKTSGTQSKSQNSQSQVLQKIQETKLALEQNDIYQQQMYQSAGNKRLQQFAQKLKFSLQNSKNKQSPKLKKSPLSPEKVIQILQLNKKSSSNEFQSPLQNQRGIKFQRKNQRKGLIRLLTSRMQDKENVVSESDSSNNSAKSKTKKNTIIDQSTDQHKRNHMHKHTFVSIQKKSSSEIDQISPFSNSPLSSFRQGKQRTIMLKSIQNLLQQQFQNIQKQEDNNEENGQQSNSQDLDIKQAPLTSDREQSQKNFAIFEKDDKEDMLKSYRKNLNSQQEINNLNENGKIKIKLGNIVQQSEKSFKEDMIKSKISSLDFLKNSKIESGTKISKKGSTLMISKNTEMNHMSKYSFEKAQEMQSKNTKFDVYDYDFSSSSSESSGSLKNQNHNETSKLIQQQTQNLQTNLAILDSRQDIKNPLQTANNIFSGSNIAGNIGQFNSAQVIEKLRNDLKISNQTKQQLQKKKKNKIDIKQNIDEDEETSSQSEQKKRNLIFQKLIMHQINKYQRDLIISAIKILGFLVLLGIALGTFIIYLDINNQFGKMKKNIDYLGWPMSVKSQIILVLKGEVLLRYLKNNIFNYEQQDIDQYSQIAQHQLQQNYKLLQNLITDQLGKDINEYLIFRDIVNTQVDYTFQNSINTLPYQYNATMFLQYNIDFINSFLFRISNMLPDRENDESNIFLNYLKSLDALDIINNNSLNNENDIKSYLDFQLYFGLFAMITISLFFAISVFPLYAIISSYSQKVLKIFSTFSHDLLTQMHTHLNQFSKHIKKNKKLLTHHQQQNILLFETMRIEKKRNISDTTDLPKLKIFHILFSISCFLMIIVYPLLNFFLCQAFVNEQHQNLNLLQILFYTKSLSIENIELNYLISYKKMMPNEYSSFNVTQFEMRGNVLIDKNTQDIDQLQIIVKQQHQFIRRNQDEFYNFVLAILEGNACNVINQNSRYFNNQSDLTYSNCLQIRNGIFTRGLLLSISDTFGIMPIVASLYKINDPILYKQLLNAYQKTTSLVDLDNYNVGLSIFIDACKNFILDISQSYFSYMYTVQLALICYQIILLLLIFYFGWSYFCSNLQNQLYSSKQLFSLFHISFLIENPYFYSYFSSRKFKI</sequence>
<feature type="transmembrane region" description="Helical" evidence="3">
    <location>
        <begin position="1865"/>
        <end position="1888"/>
    </location>
</feature>
<feature type="transmembrane region" description="Helical" evidence="3">
    <location>
        <begin position="255"/>
        <end position="276"/>
    </location>
</feature>
<feature type="transmembrane region" description="Helical" evidence="3">
    <location>
        <begin position="136"/>
        <end position="155"/>
    </location>
</feature>
<dbReference type="InterPro" id="IPR000014">
    <property type="entry name" value="PAS"/>
</dbReference>
<dbReference type="NCBIfam" id="TIGR00229">
    <property type="entry name" value="sensory_box"/>
    <property type="match status" value="1"/>
</dbReference>
<keyword evidence="3" id="KW-0472">Membrane</keyword>
<feature type="transmembrane region" description="Helical" evidence="3">
    <location>
        <begin position="223"/>
        <end position="243"/>
    </location>
</feature>
<feature type="transmembrane region" description="Helical" evidence="3">
    <location>
        <begin position="199"/>
        <end position="217"/>
    </location>
</feature>
<dbReference type="KEGG" id="tet:TTHERM_000283929"/>
<evidence type="ECO:0000313" key="5">
    <source>
        <dbReference type="Proteomes" id="UP000009168"/>
    </source>
</evidence>
<dbReference type="PANTHER" id="PTHR31600">
    <property type="entry name" value="TINY MACROCYSTS PROTEIN B-RELATED"/>
    <property type="match status" value="1"/>
</dbReference>
<reference evidence="5" key="1">
    <citation type="journal article" date="2006" name="PLoS Biol.">
        <title>Macronuclear genome sequence of the ciliate Tetrahymena thermophila, a model eukaryote.</title>
        <authorList>
            <person name="Eisen J.A."/>
            <person name="Coyne R.S."/>
            <person name="Wu M."/>
            <person name="Wu D."/>
            <person name="Thiagarajan M."/>
            <person name="Wortman J.R."/>
            <person name="Badger J.H."/>
            <person name="Ren Q."/>
            <person name="Amedeo P."/>
            <person name="Jones K.M."/>
            <person name="Tallon L.J."/>
            <person name="Delcher A.L."/>
            <person name="Salzberg S.L."/>
            <person name="Silva J.C."/>
            <person name="Haas B.J."/>
            <person name="Majoros W.H."/>
            <person name="Farzad M."/>
            <person name="Carlton J.M."/>
            <person name="Smith R.K. Jr."/>
            <person name="Garg J."/>
            <person name="Pearlman R.E."/>
            <person name="Karrer K.M."/>
            <person name="Sun L."/>
            <person name="Manning G."/>
            <person name="Elde N.C."/>
            <person name="Turkewitz A.P."/>
            <person name="Asai D.J."/>
            <person name="Wilkes D.E."/>
            <person name="Wang Y."/>
            <person name="Cai H."/>
            <person name="Collins K."/>
            <person name="Stewart B.A."/>
            <person name="Lee S.R."/>
            <person name="Wilamowska K."/>
            <person name="Weinberg Z."/>
            <person name="Ruzzo W.L."/>
            <person name="Wloga D."/>
            <person name="Gaertig J."/>
            <person name="Frankel J."/>
            <person name="Tsao C.-C."/>
            <person name="Gorovsky M.A."/>
            <person name="Keeling P.J."/>
            <person name="Waller R.F."/>
            <person name="Patron N.J."/>
            <person name="Cherry J.M."/>
            <person name="Stover N.A."/>
            <person name="Krieger C.J."/>
            <person name="del Toro C."/>
            <person name="Ryder H.F."/>
            <person name="Williamson S.C."/>
            <person name="Barbeau R.A."/>
            <person name="Hamilton E.P."/>
            <person name="Orias E."/>
        </authorList>
    </citation>
    <scope>NUCLEOTIDE SEQUENCE [LARGE SCALE GENOMIC DNA]</scope>
    <source>
        <strain evidence="5">SB210</strain>
    </source>
</reference>
<dbReference type="GeneID" id="24438198"/>
<feature type="region of interest" description="Disordered" evidence="2">
    <location>
        <begin position="1182"/>
        <end position="1249"/>
    </location>
</feature>
<feature type="compositionally biased region" description="Polar residues" evidence="2">
    <location>
        <begin position="1225"/>
        <end position="1249"/>
    </location>
</feature>
<dbReference type="InterPro" id="IPR035965">
    <property type="entry name" value="PAS-like_dom_sf"/>
</dbReference>
<feature type="transmembrane region" description="Helical" evidence="3">
    <location>
        <begin position="167"/>
        <end position="187"/>
    </location>
</feature>
<name>W7X964_TETTS</name>
<dbReference type="OrthoDB" id="299087at2759"/>
<feature type="transmembrane region" description="Helical" evidence="3">
    <location>
        <begin position="1767"/>
        <end position="1792"/>
    </location>
</feature>
<dbReference type="InParanoid" id="W7X964"/>
<organism evidence="4 5">
    <name type="scientific">Tetrahymena thermophila (strain SB210)</name>
    <dbReference type="NCBI Taxonomy" id="312017"/>
    <lineage>
        <taxon>Eukaryota</taxon>
        <taxon>Sar</taxon>
        <taxon>Alveolata</taxon>
        <taxon>Ciliophora</taxon>
        <taxon>Intramacronucleata</taxon>
        <taxon>Oligohymenophorea</taxon>
        <taxon>Hymenostomatida</taxon>
        <taxon>Tetrahymenina</taxon>
        <taxon>Tetrahymenidae</taxon>
        <taxon>Tetrahymena</taxon>
    </lineage>
</organism>
<proteinExistence type="predicted"/>
<feature type="transmembrane region" description="Helical" evidence="3">
    <location>
        <begin position="2134"/>
        <end position="2153"/>
    </location>
</feature>
<evidence type="ECO:0000256" key="2">
    <source>
        <dbReference type="SAM" id="MobiDB-lite"/>
    </source>
</evidence>
<protein>
    <submittedName>
        <fullName evidence="4">Bowman-birk serine protease inhibitor family protein</fullName>
    </submittedName>
</protein>
<feature type="compositionally biased region" description="Polar residues" evidence="2">
    <location>
        <begin position="1050"/>
        <end position="1073"/>
    </location>
</feature>
<dbReference type="InterPro" id="IPR052994">
    <property type="entry name" value="Tiny_macrocysts_regulators"/>
</dbReference>
<feature type="region of interest" description="Disordered" evidence="2">
    <location>
        <begin position="1036"/>
        <end position="1073"/>
    </location>
</feature>
<dbReference type="PANTHER" id="PTHR31600:SF2">
    <property type="entry name" value="GAMETE ENRICHED GENE 10 PROTEIN-RELATED"/>
    <property type="match status" value="1"/>
</dbReference>
<feature type="region of interest" description="Disordered" evidence="2">
    <location>
        <begin position="1146"/>
        <end position="1166"/>
    </location>
</feature>
<dbReference type="RefSeq" id="XP_012653629.1">
    <property type="nucleotide sequence ID" value="XM_012798175.1"/>
</dbReference>
<keyword evidence="1" id="KW-0175">Coiled coil</keyword>
<accession>W7X964</accession>
<keyword evidence="3" id="KW-1133">Transmembrane helix</keyword>
<evidence type="ECO:0000256" key="3">
    <source>
        <dbReference type="SAM" id="Phobius"/>
    </source>
</evidence>
<feature type="compositionally biased region" description="Low complexity" evidence="2">
    <location>
        <begin position="1187"/>
        <end position="1198"/>
    </location>
</feature>
<keyword evidence="3" id="KW-0812">Transmembrane</keyword>
<feature type="transmembrane region" description="Helical" evidence="3">
    <location>
        <begin position="26"/>
        <end position="46"/>
    </location>
</feature>
<feature type="transmembrane region" description="Helical" evidence="3">
    <location>
        <begin position="2090"/>
        <end position="2114"/>
    </location>
</feature>
<dbReference type="Gene3D" id="3.30.450.20">
    <property type="entry name" value="PAS domain"/>
    <property type="match status" value="1"/>
</dbReference>
<dbReference type="Proteomes" id="UP000009168">
    <property type="component" value="Unassembled WGS sequence"/>
</dbReference>
<feature type="transmembrane region" description="Helical" evidence="3">
    <location>
        <begin position="89"/>
        <end position="115"/>
    </location>
</feature>
<gene>
    <name evidence="4" type="ORF">TTHERM_000283929</name>
</gene>
<dbReference type="EMBL" id="GG662656">
    <property type="protein sequence ID" value="EWS73882.1"/>
    <property type="molecule type" value="Genomic_DNA"/>
</dbReference>
<keyword evidence="5" id="KW-1185">Reference proteome</keyword>
<feature type="coiled-coil region" evidence="1">
    <location>
        <begin position="1500"/>
        <end position="1537"/>
    </location>
</feature>
<feature type="transmembrane region" description="Helical" evidence="3">
    <location>
        <begin position="1565"/>
        <end position="1590"/>
    </location>
</feature>
<evidence type="ECO:0000313" key="4">
    <source>
        <dbReference type="EMBL" id="EWS73882.1"/>
    </source>
</evidence>
<dbReference type="STRING" id="312017.W7X964"/>
<feature type="compositionally biased region" description="Polar residues" evidence="2">
    <location>
        <begin position="1146"/>
        <end position="1159"/>
    </location>
</feature>
<dbReference type="SUPFAM" id="SSF55785">
    <property type="entry name" value="PYP-like sensor domain (PAS domain)"/>
    <property type="match status" value="1"/>
</dbReference>
<evidence type="ECO:0000256" key="1">
    <source>
        <dbReference type="SAM" id="Coils"/>
    </source>
</evidence>